<evidence type="ECO:0000259" key="12">
    <source>
        <dbReference type="Pfam" id="PF02737"/>
    </source>
</evidence>
<dbReference type="GO" id="GO:0006635">
    <property type="term" value="P:fatty acid beta-oxidation"/>
    <property type="evidence" value="ECO:0007669"/>
    <property type="project" value="UniProtKB-UniPathway"/>
</dbReference>
<keyword evidence="4" id="KW-0442">Lipid degradation</keyword>
<reference evidence="13 14" key="1">
    <citation type="submission" date="2019-08" db="EMBL/GenBank/DDBJ databases">
        <authorList>
            <person name="Peeters C."/>
        </authorList>
    </citation>
    <scope>NUCLEOTIDE SEQUENCE [LARGE SCALE GENOMIC DNA]</scope>
    <source>
        <strain evidence="13 14">LMG 30175</strain>
    </source>
</reference>
<evidence type="ECO:0000313" key="13">
    <source>
        <dbReference type="EMBL" id="VVD94851.1"/>
    </source>
</evidence>
<dbReference type="Proteomes" id="UP000414233">
    <property type="component" value="Unassembled WGS sequence"/>
</dbReference>
<sequence>MSAFNYDKDDDGIVTLTMNMSGTVNAMNAEYRAAMIEALARLEKEPGLKGVVITSAKSTFFAGGDLNELRAAVPGTEAAFFAGVQETKAQFRRLEKLPVPVVAAINGAALGGGFELALGCNRRIVLNRPSAVVGLPEVTLGLLPGGGGIVRLVYLIGLEKALPYLLEGTRVKPEAALKAGLVDELVQELEDLVPAAKAWIKANPTAHEQPWDRKGYQIPGGTALSRRLAQVCTGAMAVLAKKTRGLLPAPDRVLAVAQEATLLDFDTALRVETRGLTHLVMTPQAKNIINTMFFQMNEVNGGGSRPKGIEKSKVRKLGIVGAGMMGQGIAYVSAMAGIEVVLRDVTLEAAQKGKAYSENLLAAAVAKGRLDAAKMDATLALIKPTADAADLKGCDLIVEAVFENVDLKHEVTRETESFLVEGGVFGSNTSTLPIALLAKAAQRPENFIGIHFFSPVDKMPLIEIICGDKTSDATLAKAFDYARQIGKTAIVVNDVLGFFTSRTFGTYLDEGVRLMVDGVDPVVIENLGRQVGMPVGPLAVQDEISQQLAFKVKQTHEALGVLHSVADTHVSSDVCERMVTEFGRGGRYHGGGYYDYPEGGEKKIWPKLYELFHKKDVSLPEADIKDRLLFRQVIETIKCLQEGVLRSAADGNVGSILGIGAPVWTGGFLQFVNTYGLERFATRAAELAGRYGERFAPPDLLLRKAEAGESF</sequence>
<dbReference type="InterPro" id="IPR006176">
    <property type="entry name" value="3-OHacyl-CoA_DH_NAD-bd"/>
</dbReference>
<comment type="similarity">
    <text evidence="2">In the central section; belongs to the 3-hydroxyacyl-CoA dehydrogenase family.</text>
</comment>
<dbReference type="Pfam" id="PF00725">
    <property type="entry name" value="3HCDH"/>
    <property type="match status" value="1"/>
</dbReference>
<dbReference type="Pfam" id="PF02737">
    <property type="entry name" value="3HCDH_N"/>
    <property type="match status" value="1"/>
</dbReference>
<dbReference type="Gene3D" id="1.10.1040.50">
    <property type="match status" value="1"/>
</dbReference>
<evidence type="ECO:0000259" key="11">
    <source>
        <dbReference type="Pfam" id="PF00725"/>
    </source>
</evidence>
<dbReference type="InterPro" id="IPR008927">
    <property type="entry name" value="6-PGluconate_DH-like_C_sf"/>
</dbReference>
<dbReference type="PANTHER" id="PTHR43612">
    <property type="entry name" value="TRIFUNCTIONAL ENZYME SUBUNIT ALPHA"/>
    <property type="match status" value="1"/>
</dbReference>
<comment type="catalytic activity">
    <reaction evidence="10">
        <text>a (3S)-3-hydroxyacyl-CoA + NAD(+) = a 3-oxoacyl-CoA + NADH + H(+)</text>
        <dbReference type="Rhea" id="RHEA:22432"/>
        <dbReference type="ChEBI" id="CHEBI:15378"/>
        <dbReference type="ChEBI" id="CHEBI:57318"/>
        <dbReference type="ChEBI" id="CHEBI:57540"/>
        <dbReference type="ChEBI" id="CHEBI:57945"/>
        <dbReference type="ChEBI" id="CHEBI:90726"/>
        <dbReference type="EC" id="1.1.1.35"/>
    </reaction>
</comment>
<dbReference type="GO" id="GO:0004300">
    <property type="term" value="F:enoyl-CoA hydratase activity"/>
    <property type="evidence" value="ECO:0007669"/>
    <property type="project" value="TreeGrafter"/>
</dbReference>
<feature type="domain" description="3-hydroxyacyl-CoA dehydrogenase C-terminal" evidence="11">
    <location>
        <begin position="497"/>
        <end position="596"/>
    </location>
</feature>
<dbReference type="UniPathway" id="UPA00659"/>
<dbReference type="EMBL" id="CABPRZ010000006">
    <property type="protein sequence ID" value="VVD94851.1"/>
    <property type="molecule type" value="Genomic_DNA"/>
</dbReference>
<keyword evidence="8" id="KW-0456">Lyase</keyword>
<dbReference type="InterPro" id="IPR036291">
    <property type="entry name" value="NAD(P)-bd_dom_sf"/>
</dbReference>
<evidence type="ECO:0000256" key="6">
    <source>
        <dbReference type="ARBA" id="ARBA00023027"/>
    </source>
</evidence>
<evidence type="ECO:0000256" key="7">
    <source>
        <dbReference type="ARBA" id="ARBA00023098"/>
    </source>
</evidence>
<evidence type="ECO:0000256" key="8">
    <source>
        <dbReference type="ARBA" id="ARBA00023239"/>
    </source>
</evidence>
<dbReference type="InterPro" id="IPR001753">
    <property type="entry name" value="Enoyl-CoA_hydra/iso"/>
</dbReference>
<evidence type="ECO:0000256" key="3">
    <source>
        <dbReference type="ARBA" id="ARBA00022832"/>
    </source>
</evidence>
<keyword evidence="3" id="KW-0276">Fatty acid metabolism</keyword>
<dbReference type="Gene3D" id="3.40.50.720">
    <property type="entry name" value="NAD(P)-binding Rossmann-like Domain"/>
    <property type="match status" value="1"/>
</dbReference>
<dbReference type="Pfam" id="PF00378">
    <property type="entry name" value="ECH_1"/>
    <property type="match status" value="1"/>
</dbReference>
<dbReference type="SUPFAM" id="SSF48179">
    <property type="entry name" value="6-phosphogluconate dehydrogenase C-terminal domain-like"/>
    <property type="match status" value="2"/>
</dbReference>
<keyword evidence="9" id="KW-0511">Multifunctional enzyme</keyword>
<evidence type="ECO:0000313" key="14">
    <source>
        <dbReference type="Proteomes" id="UP000414233"/>
    </source>
</evidence>
<keyword evidence="7" id="KW-0443">Lipid metabolism</keyword>
<dbReference type="InterPro" id="IPR050136">
    <property type="entry name" value="FA_oxidation_alpha_subunit"/>
</dbReference>
<dbReference type="FunFam" id="3.40.50.720:FF:000009">
    <property type="entry name" value="Fatty oxidation complex, alpha subunit"/>
    <property type="match status" value="1"/>
</dbReference>
<dbReference type="CDD" id="cd06558">
    <property type="entry name" value="crotonase-like"/>
    <property type="match status" value="1"/>
</dbReference>
<dbReference type="SUPFAM" id="SSF52096">
    <property type="entry name" value="ClpP/crotonase"/>
    <property type="match status" value="1"/>
</dbReference>
<dbReference type="SUPFAM" id="SSF51735">
    <property type="entry name" value="NAD(P)-binding Rossmann-fold domains"/>
    <property type="match status" value="1"/>
</dbReference>
<comment type="pathway">
    <text evidence="1">Lipid metabolism; fatty acid beta-oxidation.</text>
</comment>
<dbReference type="OrthoDB" id="5287258at2"/>
<name>A0A5E4U507_9BURK</name>
<protein>
    <submittedName>
        <fullName evidence="13">3-hydroxyacyl-CoA dehydrogenase</fullName>
    </submittedName>
</protein>
<organism evidence="13 14">
    <name type="scientific">Pandoraea terrae</name>
    <dbReference type="NCBI Taxonomy" id="1537710"/>
    <lineage>
        <taxon>Bacteria</taxon>
        <taxon>Pseudomonadati</taxon>
        <taxon>Pseudomonadota</taxon>
        <taxon>Betaproteobacteria</taxon>
        <taxon>Burkholderiales</taxon>
        <taxon>Burkholderiaceae</taxon>
        <taxon>Pandoraea</taxon>
    </lineage>
</organism>
<evidence type="ECO:0000256" key="1">
    <source>
        <dbReference type="ARBA" id="ARBA00005005"/>
    </source>
</evidence>
<keyword evidence="14" id="KW-1185">Reference proteome</keyword>
<evidence type="ECO:0000256" key="5">
    <source>
        <dbReference type="ARBA" id="ARBA00023002"/>
    </source>
</evidence>
<dbReference type="InterPro" id="IPR006108">
    <property type="entry name" value="3HC_DH_C"/>
</dbReference>
<evidence type="ECO:0000256" key="2">
    <source>
        <dbReference type="ARBA" id="ARBA00007005"/>
    </source>
</evidence>
<evidence type="ECO:0000256" key="10">
    <source>
        <dbReference type="ARBA" id="ARBA00049556"/>
    </source>
</evidence>
<dbReference type="AlphaFoldDB" id="A0A5E4U507"/>
<accession>A0A5E4U507</accession>
<gene>
    <name evidence="13" type="ORF">PTE30175_01747</name>
</gene>
<dbReference type="Gene3D" id="3.90.226.10">
    <property type="entry name" value="2-enoyl-CoA Hydratase, Chain A, domain 1"/>
    <property type="match status" value="1"/>
</dbReference>
<dbReference type="InterPro" id="IPR029045">
    <property type="entry name" value="ClpP/crotonase-like_dom_sf"/>
</dbReference>
<dbReference type="RefSeq" id="WP_150696679.1">
    <property type="nucleotide sequence ID" value="NZ_CABPRZ010000006.1"/>
</dbReference>
<feature type="domain" description="3-hydroxyacyl-CoA dehydrogenase NAD binding" evidence="12">
    <location>
        <begin position="316"/>
        <end position="495"/>
    </location>
</feature>
<keyword evidence="5" id="KW-0560">Oxidoreductase</keyword>
<dbReference type="PANTHER" id="PTHR43612:SF3">
    <property type="entry name" value="TRIFUNCTIONAL ENZYME SUBUNIT ALPHA, MITOCHONDRIAL"/>
    <property type="match status" value="1"/>
</dbReference>
<keyword evidence="6" id="KW-0520">NAD</keyword>
<dbReference type="GO" id="GO:0016509">
    <property type="term" value="F:long-chain (3S)-3-hydroxyacyl-CoA dehydrogenase (NAD+) activity"/>
    <property type="evidence" value="ECO:0007669"/>
    <property type="project" value="TreeGrafter"/>
</dbReference>
<evidence type="ECO:0000256" key="9">
    <source>
        <dbReference type="ARBA" id="ARBA00023268"/>
    </source>
</evidence>
<dbReference type="GO" id="GO:0070403">
    <property type="term" value="F:NAD+ binding"/>
    <property type="evidence" value="ECO:0007669"/>
    <property type="project" value="InterPro"/>
</dbReference>
<evidence type="ECO:0000256" key="4">
    <source>
        <dbReference type="ARBA" id="ARBA00022963"/>
    </source>
</evidence>
<proteinExistence type="inferred from homology"/>